<feature type="region of interest" description="Disordered" evidence="1">
    <location>
        <begin position="1"/>
        <end position="60"/>
    </location>
</feature>
<feature type="compositionally biased region" description="Low complexity" evidence="1">
    <location>
        <begin position="33"/>
        <end position="43"/>
    </location>
</feature>
<evidence type="ECO:0000313" key="3">
    <source>
        <dbReference type="Proteomes" id="UP001430848"/>
    </source>
</evidence>
<evidence type="ECO:0000256" key="1">
    <source>
        <dbReference type="SAM" id="MobiDB-lite"/>
    </source>
</evidence>
<dbReference type="EMBL" id="JAKNSF020000210">
    <property type="protein sequence ID" value="KAK7706877.1"/>
    <property type="molecule type" value="Genomic_DNA"/>
</dbReference>
<keyword evidence="3" id="KW-1185">Reference proteome</keyword>
<feature type="compositionally biased region" description="Pro residues" evidence="1">
    <location>
        <begin position="21"/>
        <end position="32"/>
    </location>
</feature>
<protein>
    <recommendedName>
        <fullName evidence="4">Ectomycorrhiza-upregulated zf-mynd domain-containing protein</fullName>
    </recommendedName>
</protein>
<feature type="compositionally biased region" description="Polar residues" evidence="1">
    <location>
        <begin position="44"/>
        <end position="60"/>
    </location>
</feature>
<reference evidence="2 3" key="1">
    <citation type="submission" date="2024-02" db="EMBL/GenBank/DDBJ databases">
        <title>De novo assembly and annotation of 12 fungi associated with fruit tree decline syndrome in Ontario, Canada.</title>
        <authorList>
            <person name="Sulman M."/>
            <person name="Ellouze W."/>
            <person name="Ilyukhin E."/>
        </authorList>
    </citation>
    <scope>NUCLEOTIDE SEQUENCE [LARGE SCALE GENOMIC DNA]</scope>
    <source>
        <strain evidence="2 3">M169</strain>
    </source>
</reference>
<organism evidence="2 3">
    <name type="scientific">Diaporthe eres</name>
    <name type="common">Phomopsis oblonga</name>
    <dbReference type="NCBI Taxonomy" id="83184"/>
    <lineage>
        <taxon>Eukaryota</taxon>
        <taxon>Fungi</taxon>
        <taxon>Dikarya</taxon>
        <taxon>Ascomycota</taxon>
        <taxon>Pezizomycotina</taxon>
        <taxon>Sordariomycetes</taxon>
        <taxon>Sordariomycetidae</taxon>
        <taxon>Diaporthales</taxon>
        <taxon>Diaporthaceae</taxon>
        <taxon>Diaporthe</taxon>
        <taxon>Diaporthe eres species complex</taxon>
    </lineage>
</organism>
<gene>
    <name evidence="2" type="ORF">SLS63_013870</name>
</gene>
<feature type="compositionally biased region" description="Basic and acidic residues" evidence="1">
    <location>
        <begin position="1"/>
        <end position="10"/>
    </location>
</feature>
<accession>A0ABR1NM88</accession>
<evidence type="ECO:0000313" key="2">
    <source>
        <dbReference type="EMBL" id="KAK7706877.1"/>
    </source>
</evidence>
<dbReference type="Proteomes" id="UP001430848">
    <property type="component" value="Unassembled WGS sequence"/>
</dbReference>
<evidence type="ECO:0008006" key="4">
    <source>
        <dbReference type="Google" id="ProtNLM"/>
    </source>
</evidence>
<sequence length="228" mass="25498">MVIDYSKWDNIDTDSDDEPARPVPQPAKPPKPQAKQEAVPAQPSQASTSATDKSTANASTGNEKIKAVIVRCIGDTTGPKWSATTIANTHPIFEQQHESDAPLPALLGIPLIFRRMPSSQFDTRVGGLDNQIITYLNIELESGFAPMAWQSDVGTVLVARQDRKPLLEQHLEGVWMYCDHILDLFGDGDGPPEHLYNRPAFEKWWARYAKETQDYRDYFSNAPTPYEV</sequence>
<comment type="caution">
    <text evidence="2">The sequence shown here is derived from an EMBL/GenBank/DDBJ whole genome shotgun (WGS) entry which is preliminary data.</text>
</comment>
<proteinExistence type="predicted"/>
<name>A0ABR1NM88_DIAER</name>